<organism evidence="1 2">
    <name type="scientific">Lithospermum erythrorhizon</name>
    <name type="common">Purple gromwell</name>
    <name type="synonym">Lithospermum officinale var. erythrorhizon</name>
    <dbReference type="NCBI Taxonomy" id="34254"/>
    <lineage>
        <taxon>Eukaryota</taxon>
        <taxon>Viridiplantae</taxon>
        <taxon>Streptophyta</taxon>
        <taxon>Embryophyta</taxon>
        <taxon>Tracheophyta</taxon>
        <taxon>Spermatophyta</taxon>
        <taxon>Magnoliopsida</taxon>
        <taxon>eudicotyledons</taxon>
        <taxon>Gunneridae</taxon>
        <taxon>Pentapetalae</taxon>
        <taxon>asterids</taxon>
        <taxon>lamiids</taxon>
        <taxon>Boraginales</taxon>
        <taxon>Boraginaceae</taxon>
        <taxon>Boraginoideae</taxon>
        <taxon>Lithospermeae</taxon>
        <taxon>Lithospermum</taxon>
    </lineage>
</organism>
<evidence type="ECO:0000313" key="1">
    <source>
        <dbReference type="EMBL" id="GAA0169524.1"/>
    </source>
</evidence>
<gene>
    <name evidence="1" type="ORF">LIER_23989</name>
</gene>
<proteinExistence type="predicted"/>
<sequence length="67" mass="7548">MEGLAHLSPEIREAVMPLGFKMLTFMKYTGKNDLEDHIVEFQSQLSFYQSNGNIYCPAFPVSFSGSP</sequence>
<name>A0AAV3R0W9_LITER</name>
<protein>
    <submittedName>
        <fullName evidence="1">Uncharacterized protein</fullName>
    </submittedName>
</protein>
<dbReference type="AlphaFoldDB" id="A0AAV3R0W9"/>
<accession>A0AAV3R0W9</accession>
<keyword evidence="2" id="KW-1185">Reference proteome</keyword>
<reference evidence="1 2" key="1">
    <citation type="submission" date="2024-01" db="EMBL/GenBank/DDBJ databases">
        <title>The complete chloroplast genome sequence of Lithospermum erythrorhizon: insights into the phylogenetic relationship among Boraginaceae species and the maternal lineages of purple gromwells.</title>
        <authorList>
            <person name="Okada T."/>
            <person name="Watanabe K."/>
        </authorList>
    </citation>
    <scope>NUCLEOTIDE SEQUENCE [LARGE SCALE GENOMIC DNA]</scope>
</reference>
<evidence type="ECO:0000313" key="2">
    <source>
        <dbReference type="Proteomes" id="UP001454036"/>
    </source>
</evidence>
<dbReference type="EMBL" id="BAABME010006875">
    <property type="protein sequence ID" value="GAA0169524.1"/>
    <property type="molecule type" value="Genomic_DNA"/>
</dbReference>
<comment type="caution">
    <text evidence="1">The sequence shown here is derived from an EMBL/GenBank/DDBJ whole genome shotgun (WGS) entry which is preliminary data.</text>
</comment>
<dbReference type="Proteomes" id="UP001454036">
    <property type="component" value="Unassembled WGS sequence"/>
</dbReference>